<feature type="non-terminal residue" evidence="2">
    <location>
        <position position="1"/>
    </location>
</feature>
<evidence type="ECO:0000256" key="1">
    <source>
        <dbReference type="SAM" id="MobiDB-lite"/>
    </source>
</evidence>
<protein>
    <submittedName>
        <fullName evidence="2">N-terminal CTNNB1 binding</fullName>
    </submittedName>
</protein>
<sequence length="278" mass="29297">PTCSLRGVGDNFLHMNSTADESACTDEVKVYKDEGEEEEQKKSSENLTEDKVGLVYEGEGHTPFDFSFIEPSNVCPSLFKVPFSATPMAPHLQGKRPGDNLSAYALHPAAAAVGLGSSPLAAADLSAAYRKVTASLERQDQVNRSSRVCGLLSPGSMGVIHPFGGLMPPSNFYDVALQQQQQRLQMNQQQRPASVSAPSDNFSASRSTTAPSSSASGNSTLRLHDTSPPSSALHSELVKAASLYGMGTYPQPMSAAAHFGAMSAYAPHFASAVTAGAE</sequence>
<reference evidence="2" key="1">
    <citation type="submission" date="2016-01" db="EMBL/GenBank/DDBJ databases">
        <title>Reference transcriptome for the parasite Schistocephalus solidus: insights into the molecular evolution of parasitism.</title>
        <authorList>
            <person name="Hebert F.O."/>
            <person name="Grambauer S."/>
            <person name="Barber I."/>
            <person name="Landry C.R."/>
            <person name="Aubin-Horth N."/>
        </authorList>
    </citation>
    <scope>NUCLEOTIDE SEQUENCE</scope>
</reference>
<dbReference type="InterPro" id="IPR027397">
    <property type="entry name" value="Catenin-bd_sf"/>
</dbReference>
<proteinExistence type="predicted"/>
<accession>A0A0X3PN66</accession>
<organism evidence="2">
    <name type="scientific">Schistocephalus solidus</name>
    <name type="common">Tapeworm</name>
    <dbReference type="NCBI Taxonomy" id="70667"/>
    <lineage>
        <taxon>Eukaryota</taxon>
        <taxon>Metazoa</taxon>
        <taxon>Spiralia</taxon>
        <taxon>Lophotrochozoa</taxon>
        <taxon>Platyhelminthes</taxon>
        <taxon>Cestoda</taxon>
        <taxon>Eucestoda</taxon>
        <taxon>Diphyllobothriidea</taxon>
        <taxon>Diphyllobothriidae</taxon>
        <taxon>Schistocephalus</taxon>
    </lineage>
</organism>
<evidence type="ECO:0000313" key="2">
    <source>
        <dbReference type="EMBL" id="JAP53361.1"/>
    </source>
</evidence>
<feature type="non-terminal residue" evidence="2">
    <location>
        <position position="278"/>
    </location>
</feature>
<dbReference type="AlphaFoldDB" id="A0A0X3PN66"/>
<feature type="compositionally biased region" description="Low complexity" evidence="1">
    <location>
        <begin position="182"/>
        <end position="191"/>
    </location>
</feature>
<dbReference type="Gene3D" id="4.10.900.10">
    <property type="entry name" value="TCF3-CBD (Catenin binding domain)"/>
    <property type="match status" value="1"/>
</dbReference>
<name>A0A0X3PN66_SCHSO</name>
<dbReference type="EMBL" id="GEEE01009864">
    <property type="protein sequence ID" value="JAP53361.1"/>
    <property type="molecule type" value="Transcribed_RNA"/>
</dbReference>
<feature type="region of interest" description="Disordered" evidence="1">
    <location>
        <begin position="182"/>
        <end position="232"/>
    </location>
</feature>
<gene>
    <name evidence="2" type="ORF">TR142483</name>
</gene>
<feature type="compositionally biased region" description="Low complexity" evidence="1">
    <location>
        <begin position="203"/>
        <end position="220"/>
    </location>
</feature>
<feature type="compositionally biased region" description="Polar residues" evidence="1">
    <location>
        <begin position="192"/>
        <end position="202"/>
    </location>
</feature>